<organism evidence="4 5">
    <name type="scientific">Moraxella nasicaprae</name>
    <dbReference type="NCBI Taxonomy" id="2904122"/>
    <lineage>
        <taxon>Bacteria</taxon>
        <taxon>Pseudomonadati</taxon>
        <taxon>Pseudomonadota</taxon>
        <taxon>Gammaproteobacteria</taxon>
        <taxon>Moraxellales</taxon>
        <taxon>Moraxellaceae</taxon>
        <taxon>Moraxella</taxon>
    </lineage>
</organism>
<proteinExistence type="predicted"/>
<dbReference type="PANTHER" id="PTHR43420">
    <property type="entry name" value="ACETYLTRANSFERASE"/>
    <property type="match status" value="1"/>
</dbReference>
<evidence type="ECO:0000256" key="2">
    <source>
        <dbReference type="ARBA" id="ARBA00023315"/>
    </source>
</evidence>
<feature type="domain" description="N-acetyltransferase" evidence="3">
    <location>
        <begin position="9"/>
        <end position="166"/>
    </location>
</feature>
<keyword evidence="1 4" id="KW-0808">Transferase</keyword>
<dbReference type="EC" id="2.3.1.-" evidence="4"/>
<dbReference type="InterPro" id="IPR016181">
    <property type="entry name" value="Acyl_CoA_acyltransferase"/>
</dbReference>
<dbReference type="InterPro" id="IPR000182">
    <property type="entry name" value="GNAT_dom"/>
</dbReference>
<dbReference type="RefSeq" id="WP_263077157.1">
    <property type="nucleotide sequence ID" value="NZ_CP089977.1"/>
</dbReference>
<dbReference type="PROSITE" id="PS51186">
    <property type="entry name" value="GNAT"/>
    <property type="match status" value="1"/>
</dbReference>
<dbReference type="Pfam" id="PF00583">
    <property type="entry name" value="Acetyltransf_1"/>
    <property type="match status" value="1"/>
</dbReference>
<accession>A0ABY6F716</accession>
<name>A0ABY6F716_9GAMM</name>
<dbReference type="CDD" id="cd04301">
    <property type="entry name" value="NAT_SF"/>
    <property type="match status" value="1"/>
</dbReference>
<keyword evidence="5" id="KW-1185">Reference proteome</keyword>
<gene>
    <name evidence="4" type="ORF">LU297_04170</name>
</gene>
<protein>
    <submittedName>
        <fullName evidence="4">GNAT family N-acetyltransferase</fullName>
        <ecNumber evidence="4">2.3.1.-</ecNumber>
    </submittedName>
</protein>
<evidence type="ECO:0000313" key="4">
    <source>
        <dbReference type="EMBL" id="UXZ05645.1"/>
    </source>
</evidence>
<dbReference type="SUPFAM" id="SSF55729">
    <property type="entry name" value="Acyl-CoA N-acyltransferases (Nat)"/>
    <property type="match status" value="1"/>
</dbReference>
<keyword evidence="2 4" id="KW-0012">Acyltransferase</keyword>
<evidence type="ECO:0000256" key="1">
    <source>
        <dbReference type="ARBA" id="ARBA00022679"/>
    </source>
</evidence>
<dbReference type="Gene3D" id="3.40.630.30">
    <property type="match status" value="1"/>
</dbReference>
<dbReference type="EMBL" id="CP089977">
    <property type="protein sequence ID" value="UXZ05645.1"/>
    <property type="molecule type" value="Genomic_DNA"/>
</dbReference>
<evidence type="ECO:0000313" key="5">
    <source>
        <dbReference type="Proteomes" id="UP001063782"/>
    </source>
</evidence>
<dbReference type="Proteomes" id="UP001063782">
    <property type="component" value="Chromosome"/>
</dbReference>
<dbReference type="PANTHER" id="PTHR43420:SF44">
    <property type="entry name" value="ACETYLTRANSFERASE YPEA"/>
    <property type="match status" value="1"/>
</dbReference>
<evidence type="ECO:0000259" key="3">
    <source>
        <dbReference type="PROSITE" id="PS51186"/>
    </source>
</evidence>
<dbReference type="InterPro" id="IPR050680">
    <property type="entry name" value="YpeA/RimI_acetyltransf"/>
</dbReference>
<sequence length="166" mass="18559">MNSPQVLDLPILSYTDEQKQRLAYAIAQLEQQVLPEDAWHDDAINEMFGQFGVGVLAVYATTDESVNQLIGYCLYQSVFELAEIHRIGTMPSFARQGVATALLQALFDKLGNDDTTQRLLLEVRADNAPAIALYTKMGFEQIDCRIGYYQTATGRIDALILQHSIK</sequence>
<reference evidence="4" key="1">
    <citation type="submission" date="2021-12" db="EMBL/GenBank/DDBJ databases">
        <title>taxonomy of Moraxella sp. ZY201224.</title>
        <authorList>
            <person name="Li F."/>
        </authorList>
    </citation>
    <scope>NUCLEOTIDE SEQUENCE</scope>
    <source>
        <strain evidence="4">ZY201224</strain>
    </source>
</reference>
<dbReference type="GO" id="GO:0016746">
    <property type="term" value="F:acyltransferase activity"/>
    <property type="evidence" value="ECO:0007669"/>
    <property type="project" value="UniProtKB-KW"/>
</dbReference>